<proteinExistence type="predicted"/>
<evidence type="ECO:0000313" key="2">
    <source>
        <dbReference type="Proteomes" id="UP000608071"/>
    </source>
</evidence>
<dbReference type="EMBL" id="JACSQL010000004">
    <property type="protein sequence ID" value="MBD7968643.1"/>
    <property type="molecule type" value="Genomic_DNA"/>
</dbReference>
<sequence>MPDNKIEDFEVEKVFENRLHERLAFTFKVKEQEFKGHYHNEEIQWLNPSPIQLLDESTVERIEATVHSFMQHYLVLNDIQDIEITPVFEDTPHERHKICIHVQGEDYKGLVHNGEIQWFHPQPLQNLDKNTVQALESEIHEIVEQHEQEKNEK</sequence>
<dbReference type="RefSeq" id="WP_191799907.1">
    <property type="nucleotide sequence ID" value="NZ_JACSQL010000004.1"/>
</dbReference>
<evidence type="ECO:0000313" key="1">
    <source>
        <dbReference type="EMBL" id="MBD7968643.1"/>
    </source>
</evidence>
<accession>A0ABR8SYR4</accession>
<gene>
    <name evidence="1" type="ORF">H9647_11275</name>
</gene>
<keyword evidence="2" id="KW-1185">Reference proteome</keyword>
<reference evidence="1 2" key="1">
    <citation type="submission" date="2020-08" db="EMBL/GenBank/DDBJ databases">
        <title>A Genomic Blueprint of the Chicken Gut Microbiome.</title>
        <authorList>
            <person name="Gilroy R."/>
            <person name="Ravi A."/>
            <person name="Getino M."/>
            <person name="Pursley I."/>
            <person name="Horton D.L."/>
            <person name="Alikhan N.-F."/>
            <person name="Baker D."/>
            <person name="Gharbi K."/>
            <person name="Hall N."/>
            <person name="Watson M."/>
            <person name="Adriaenssens E.M."/>
            <person name="Foster-Nyarko E."/>
            <person name="Jarju S."/>
            <person name="Secka A."/>
            <person name="Antonio M."/>
            <person name="Oren A."/>
            <person name="Chaudhuri R."/>
            <person name="La Ragione R.M."/>
            <person name="Hildebrand F."/>
            <person name="Pallen M.J."/>
        </authorList>
    </citation>
    <scope>NUCLEOTIDE SEQUENCE [LARGE SCALE GENOMIC DNA]</scope>
    <source>
        <strain evidence="1 2">Sa2BVA9</strain>
    </source>
</reference>
<protein>
    <submittedName>
        <fullName evidence="1">Uncharacterized protein</fullName>
    </submittedName>
</protein>
<dbReference type="Proteomes" id="UP000608071">
    <property type="component" value="Unassembled WGS sequence"/>
</dbReference>
<comment type="caution">
    <text evidence="1">The sequence shown here is derived from an EMBL/GenBank/DDBJ whole genome shotgun (WGS) entry which is preliminary data.</text>
</comment>
<organism evidence="1 2">
    <name type="scientific">Paenibacillus gallinarum</name>
    <dbReference type="NCBI Taxonomy" id="2762232"/>
    <lineage>
        <taxon>Bacteria</taxon>
        <taxon>Bacillati</taxon>
        <taxon>Bacillota</taxon>
        <taxon>Bacilli</taxon>
        <taxon>Bacillales</taxon>
        <taxon>Paenibacillaceae</taxon>
        <taxon>Paenibacillus</taxon>
    </lineage>
</organism>
<name>A0ABR8SYR4_9BACL</name>